<dbReference type="AlphaFoldDB" id="A0A1Q9DVC4"/>
<protein>
    <submittedName>
        <fullName evidence="3">Pseudouridine kinase</fullName>
    </submittedName>
</protein>
<dbReference type="EMBL" id="LSRX01000373">
    <property type="protein sequence ID" value="OLP99135.1"/>
    <property type="molecule type" value="Genomic_DNA"/>
</dbReference>
<evidence type="ECO:0000313" key="4">
    <source>
        <dbReference type="Proteomes" id="UP000186817"/>
    </source>
</evidence>
<gene>
    <name evidence="3" type="primary">psuK</name>
    <name evidence="3" type="ORF">AK812_SmicGene18361</name>
</gene>
<dbReference type="GO" id="GO:0005737">
    <property type="term" value="C:cytoplasm"/>
    <property type="evidence" value="ECO:0007669"/>
    <property type="project" value="TreeGrafter"/>
</dbReference>
<keyword evidence="3" id="KW-0418">Kinase</keyword>
<dbReference type="InterPro" id="IPR029056">
    <property type="entry name" value="Ribokinase-like"/>
</dbReference>
<sequence length="253" mass="26050">MTPPAKSSKGPGLLVCGGAVMDHVVRPFDSKQHGASLTSMPGEARVSPGGVGRNIAEVAARLGSSVALLGAVGDDAAGRALLHGCGERGIDVQALEVLKDSRTATYTALLDGKGELVGAVAIDGSREAMLGPPLREAYTMAWETSAGFRMPPFTTAQEASPSSRPGPGSVQWKFGPHVFEAAVCCATVEPFASMASAFSPPPTNAEEAFLRSADRKDCAVEPAPQMEVMSAAGVIKPGLCVMQSKDVEHQSSS</sequence>
<evidence type="ECO:0000259" key="2">
    <source>
        <dbReference type="Pfam" id="PF00294"/>
    </source>
</evidence>
<evidence type="ECO:0000256" key="1">
    <source>
        <dbReference type="ARBA" id="ARBA00022723"/>
    </source>
</evidence>
<dbReference type="GO" id="GO:0016798">
    <property type="term" value="F:hydrolase activity, acting on glycosyl bonds"/>
    <property type="evidence" value="ECO:0007669"/>
    <property type="project" value="TreeGrafter"/>
</dbReference>
<dbReference type="Proteomes" id="UP000186817">
    <property type="component" value="Unassembled WGS sequence"/>
</dbReference>
<evidence type="ECO:0000313" key="3">
    <source>
        <dbReference type="EMBL" id="OLP99135.1"/>
    </source>
</evidence>
<dbReference type="GO" id="GO:0004730">
    <property type="term" value="F:pseudouridylate synthase activity"/>
    <property type="evidence" value="ECO:0007669"/>
    <property type="project" value="TreeGrafter"/>
</dbReference>
<keyword evidence="1" id="KW-0479">Metal-binding</keyword>
<dbReference type="GO" id="GO:0016301">
    <property type="term" value="F:kinase activity"/>
    <property type="evidence" value="ECO:0007669"/>
    <property type="project" value="UniProtKB-KW"/>
</dbReference>
<reference evidence="3 4" key="1">
    <citation type="submission" date="2016-02" db="EMBL/GenBank/DDBJ databases">
        <title>Genome analysis of coral dinoflagellate symbionts highlights evolutionary adaptations to a symbiotic lifestyle.</title>
        <authorList>
            <person name="Aranda M."/>
            <person name="Li Y."/>
            <person name="Liew Y.J."/>
            <person name="Baumgarten S."/>
            <person name="Simakov O."/>
            <person name="Wilson M."/>
            <person name="Piel J."/>
            <person name="Ashoor H."/>
            <person name="Bougouffa S."/>
            <person name="Bajic V.B."/>
            <person name="Ryu T."/>
            <person name="Ravasi T."/>
            <person name="Bayer T."/>
            <person name="Micklem G."/>
            <person name="Kim H."/>
            <person name="Bhak J."/>
            <person name="Lajeunesse T.C."/>
            <person name="Voolstra C.R."/>
        </authorList>
    </citation>
    <scope>NUCLEOTIDE SEQUENCE [LARGE SCALE GENOMIC DNA]</scope>
    <source>
        <strain evidence="3 4">CCMP2467</strain>
    </source>
</reference>
<dbReference type="InterPro" id="IPR011611">
    <property type="entry name" value="PfkB_dom"/>
</dbReference>
<keyword evidence="4" id="KW-1185">Reference proteome</keyword>
<dbReference type="PANTHER" id="PTHR42909:SF1">
    <property type="entry name" value="CARBOHYDRATE KINASE PFKB DOMAIN-CONTAINING PROTEIN"/>
    <property type="match status" value="1"/>
</dbReference>
<dbReference type="SUPFAM" id="SSF53613">
    <property type="entry name" value="Ribokinase-like"/>
    <property type="match status" value="1"/>
</dbReference>
<accession>A0A1Q9DVC4</accession>
<name>A0A1Q9DVC4_SYMMI</name>
<organism evidence="3 4">
    <name type="scientific">Symbiodinium microadriaticum</name>
    <name type="common">Dinoflagellate</name>
    <name type="synonym">Zooxanthella microadriatica</name>
    <dbReference type="NCBI Taxonomy" id="2951"/>
    <lineage>
        <taxon>Eukaryota</taxon>
        <taxon>Sar</taxon>
        <taxon>Alveolata</taxon>
        <taxon>Dinophyceae</taxon>
        <taxon>Suessiales</taxon>
        <taxon>Symbiodiniaceae</taxon>
        <taxon>Symbiodinium</taxon>
    </lineage>
</organism>
<dbReference type="OrthoDB" id="198885at2759"/>
<dbReference type="Pfam" id="PF00294">
    <property type="entry name" value="PfkB"/>
    <property type="match status" value="1"/>
</dbReference>
<feature type="domain" description="Carbohydrate kinase PfkB" evidence="2">
    <location>
        <begin position="20"/>
        <end position="115"/>
    </location>
</feature>
<dbReference type="GO" id="GO:0046872">
    <property type="term" value="F:metal ion binding"/>
    <property type="evidence" value="ECO:0007669"/>
    <property type="project" value="UniProtKB-KW"/>
</dbReference>
<dbReference type="PANTHER" id="PTHR42909">
    <property type="entry name" value="ZGC:136858"/>
    <property type="match status" value="1"/>
</dbReference>
<comment type="caution">
    <text evidence="3">The sequence shown here is derived from an EMBL/GenBank/DDBJ whole genome shotgun (WGS) entry which is preliminary data.</text>
</comment>
<dbReference type="Gene3D" id="3.40.1190.20">
    <property type="match status" value="1"/>
</dbReference>
<proteinExistence type="predicted"/>
<keyword evidence="3" id="KW-0808">Transferase</keyword>